<proteinExistence type="predicted"/>
<dbReference type="OrthoDB" id="9805710at2"/>
<dbReference type="InterPro" id="IPR029021">
    <property type="entry name" value="Prot-tyrosine_phosphatase-like"/>
</dbReference>
<dbReference type="Pfam" id="PF04273">
    <property type="entry name" value="BLH_phosphatase"/>
    <property type="match status" value="1"/>
</dbReference>
<keyword evidence="3" id="KW-1185">Reference proteome</keyword>
<sequence length="137" mass="14424">MKRLSDDLTVSPQVPLEAIPAIADAGFKTIMCNRPDQEDPGQPSFDEISAKAAECGLETVFLPVVSGNVQDADVDAFASALATASKPVFAYCRTGTRCTILWSLANAGKMTTSEIVSAAANAGYDMAGLVPRIDARR</sequence>
<dbReference type="Proteomes" id="UP000193391">
    <property type="component" value="Unassembled WGS sequence"/>
</dbReference>
<dbReference type="RefSeq" id="WP_085583497.1">
    <property type="nucleotide sequence ID" value="NZ_JFKA01000005.1"/>
</dbReference>
<name>A0A1Y2L1U8_9PROT</name>
<protein>
    <submittedName>
        <fullName evidence="2">Sulfide:quinone oxidoreductase</fullName>
    </submittedName>
</protein>
<dbReference type="NCBIfam" id="TIGR01244">
    <property type="entry name" value="TIGR01244 family sulfur transferase"/>
    <property type="match status" value="1"/>
</dbReference>
<feature type="domain" description="Beta-lactamase hydrolase-like protein phosphatase-like" evidence="1">
    <location>
        <begin position="2"/>
        <end position="108"/>
    </location>
</feature>
<gene>
    <name evidence="2" type="ORF">TMES_13850</name>
</gene>
<dbReference type="CDD" id="cd14503">
    <property type="entry name" value="PTP-bact"/>
    <property type="match status" value="1"/>
</dbReference>
<organism evidence="2 3">
    <name type="scientific">Thalassospira mesophila</name>
    <dbReference type="NCBI Taxonomy" id="1293891"/>
    <lineage>
        <taxon>Bacteria</taxon>
        <taxon>Pseudomonadati</taxon>
        <taxon>Pseudomonadota</taxon>
        <taxon>Alphaproteobacteria</taxon>
        <taxon>Rhodospirillales</taxon>
        <taxon>Thalassospiraceae</taxon>
        <taxon>Thalassospira</taxon>
    </lineage>
</organism>
<reference evidence="2 3" key="1">
    <citation type="submission" date="2014-03" db="EMBL/GenBank/DDBJ databases">
        <title>The draft genome sequence of Thalassospira mesophila JCM 18969.</title>
        <authorList>
            <person name="Lai Q."/>
            <person name="Shao Z."/>
        </authorList>
    </citation>
    <scope>NUCLEOTIDE SEQUENCE [LARGE SCALE GENOMIC DNA]</scope>
    <source>
        <strain evidence="2 3">JCM 18969</strain>
    </source>
</reference>
<dbReference type="STRING" id="1293891.TMES_13850"/>
<dbReference type="GO" id="GO:0016787">
    <property type="term" value="F:hydrolase activity"/>
    <property type="evidence" value="ECO:0007669"/>
    <property type="project" value="InterPro"/>
</dbReference>
<evidence type="ECO:0000313" key="3">
    <source>
        <dbReference type="Proteomes" id="UP000193391"/>
    </source>
</evidence>
<dbReference type="AlphaFoldDB" id="A0A1Y2L1U8"/>
<evidence type="ECO:0000313" key="2">
    <source>
        <dbReference type="EMBL" id="OSQ38034.1"/>
    </source>
</evidence>
<accession>A0A1Y2L1U8</accession>
<comment type="caution">
    <text evidence="2">The sequence shown here is derived from an EMBL/GenBank/DDBJ whole genome shotgun (WGS) entry which is preliminary data.</text>
</comment>
<dbReference type="EMBL" id="JFKA01000005">
    <property type="protein sequence ID" value="OSQ38034.1"/>
    <property type="molecule type" value="Genomic_DNA"/>
</dbReference>
<dbReference type="InterPro" id="IPR005939">
    <property type="entry name" value="BLH_phosphatase-like"/>
</dbReference>
<evidence type="ECO:0000259" key="1">
    <source>
        <dbReference type="Pfam" id="PF04273"/>
    </source>
</evidence>
<dbReference type="Gene3D" id="3.90.190.10">
    <property type="entry name" value="Protein tyrosine phosphatase superfamily"/>
    <property type="match status" value="1"/>
</dbReference>